<keyword evidence="5" id="KW-0808">Transferase</keyword>
<evidence type="ECO:0000256" key="6">
    <source>
        <dbReference type="ARBA" id="ARBA00022692"/>
    </source>
</evidence>
<dbReference type="InterPro" id="IPR004358">
    <property type="entry name" value="Sig_transdc_His_kin-like_C"/>
</dbReference>
<feature type="domain" description="HAMP" evidence="13">
    <location>
        <begin position="194"/>
        <end position="245"/>
    </location>
</feature>
<feature type="transmembrane region" description="Helical" evidence="11">
    <location>
        <begin position="175"/>
        <end position="197"/>
    </location>
</feature>
<dbReference type="Pfam" id="PF00512">
    <property type="entry name" value="HisKA"/>
    <property type="match status" value="1"/>
</dbReference>
<evidence type="ECO:0000256" key="10">
    <source>
        <dbReference type="ARBA" id="ARBA00023136"/>
    </source>
</evidence>
<organism evidence="14 15">
    <name type="scientific">Methylobacterium oryzihabitans</name>
    <dbReference type="NCBI Taxonomy" id="2499852"/>
    <lineage>
        <taxon>Bacteria</taxon>
        <taxon>Pseudomonadati</taxon>
        <taxon>Pseudomonadota</taxon>
        <taxon>Alphaproteobacteria</taxon>
        <taxon>Hyphomicrobiales</taxon>
        <taxon>Methylobacteriaceae</taxon>
        <taxon>Methylobacterium</taxon>
    </lineage>
</organism>
<dbReference type="RefSeq" id="WP_127730436.1">
    <property type="nucleotide sequence ID" value="NZ_SACP01000013.1"/>
</dbReference>
<dbReference type="Pfam" id="PF02518">
    <property type="entry name" value="HATPase_c"/>
    <property type="match status" value="1"/>
</dbReference>
<evidence type="ECO:0000259" key="13">
    <source>
        <dbReference type="PROSITE" id="PS50885"/>
    </source>
</evidence>
<dbReference type="Proteomes" id="UP000286997">
    <property type="component" value="Unassembled WGS sequence"/>
</dbReference>
<evidence type="ECO:0000256" key="5">
    <source>
        <dbReference type="ARBA" id="ARBA00022679"/>
    </source>
</evidence>
<dbReference type="PANTHER" id="PTHR45436">
    <property type="entry name" value="SENSOR HISTIDINE KINASE YKOH"/>
    <property type="match status" value="1"/>
</dbReference>
<evidence type="ECO:0000313" key="14">
    <source>
        <dbReference type="EMBL" id="RVU17192.1"/>
    </source>
</evidence>
<keyword evidence="6 11" id="KW-0812">Transmembrane</keyword>
<keyword evidence="8 11" id="KW-1133">Transmembrane helix</keyword>
<dbReference type="EMBL" id="SACP01000013">
    <property type="protein sequence ID" value="RVU17192.1"/>
    <property type="molecule type" value="Genomic_DNA"/>
</dbReference>
<proteinExistence type="predicted"/>
<comment type="catalytic activity">
    <reaction evidence="1">
        <text>ATP + protein L-histidine = ADP + protein N-phospho-L-histidine.</text>
        <dbReference type="EC" id="2.7.13.3"/>
    </reaction>
</comment>
<dbReference type="PANTHER" id="PTHR45436:SF1">
    <property type="entry name" value="SENSOR PROTEIN QSEC"/>
    <property type="match status" value="1"/>
</dbReference>
<evidence type="ECO:0000256" key="11">
    <source>
        <dbReference type="SAM" id="Phobius"/>
    </source>
</evidence>
<dbReference type="Gene3D" id="3.30.565.10">
    <property type="entry name" value="Histidine kinase-like ATPase, C-terminal domain"/>
    <property type="match status" value="1"/>
</dbReference>
<dbReference type="SMART" id="SM00388">
    <property type="entry name" value="HisKA"/>
    <property type="match status" value="1"/>
</dbReference>
<dbReference type="GO" id="GO:0005886">
    <property type="term" value="C:plasma membrane"/>
    <property type="evidence" value="ECO:0007669"/>
    <property type="project" value="TreeGrafter"/>
</dbReference>
<dbReference type="Gene3D" id="1.10.287.130">
    <property type="match status" value="1"/>
</dbReference>
<evidence type="ECO:0000256" key="7">
    <source>
        <dbReference type="ARBA" id="ARBA00022777"/>
    </source>
</evidence>
<name>A0A3S2W9L8_9HYPH</name>
<sequence length="469" mass="49109">MAHRPDRGAARPSLYWRVTGLVAAVLAATGLALAGLAGSYARSAADDAYDRLLLAAALQISESLSVEDGRLLVDPPFAAFETLALAADDRVFYAVTAPDGTILTGYDDLPPALPPRPAGTGPAFGDGVFSGARVRHVRVRRAIPDIAAPGFAEVALAQTTGARGRLARDLIARALALLGAMMLLGFLAALLAVRLALAPLARLERAMRARDPKDLTPIAVEAPREVAALVAAIDGFTERLARHLAVLQRFIAEASHQIRTPLAALNAQVEMLAWSADDPDAGARRERLLRVQARAQELARLTNQLLDHAMVSHRVETLRFTPVDLAALARAILRDRAGTLAREVDLGFDGPEEPVPVAGDALSLREAVANLVGNALAHGARTRLDVTVAAEGGEGRLTVADDGPGIPPQAWSRVTRPFEGAGGTRGAGLGLSIASDVVRAHGGRLAFATLPDGRFAVTIAIPLAAQDPA</sequence>
<dbReference type="SMART" id="SM00387">
    <property type="entry name" value="HATPase_c"/>
    <property type="match status" value="1"/>
</dbReference>
<dbReference type="InterPro" id="IPR013727">
    <property type="entry name" value="2CSK_N"/>
</dbReference>
<dbReference type="InterPro" id="IPR036890">
    <property type="entry name" value="HATPase_C_sf"/>
</dbReference>
<dbReference type="AlphaFoldDB" id="A0A3S2W9L8"/>
<evidence type="ECO:0000256" key="8">
    <source>
        <dbReference type="ARBA" id="ARBA00022989"/>
    </source>
</evidence>
<evidence type="ECO:0000259" key="12">
    <source>
        <dbReference type="PROSITE" id="PS50109"/>
    </source>
</evidence>
<dbReference type="OrthoDB" id="8673316at2"/>
<dbReference type="InterPro" id="IPR050428">
    <property type="entry name" value="TCS_sensor_his_kinase"/>
</dbReference>
<evidence type="ECO:0000256" key="4">
    <source>
        <dbReference type="ARBA" id="ARBA00022553"/>
    </source>
</evidence>
<dbReference type="PROSITE" id="PS50885">
    <property type="entry name" value="HAMP"/>
    <property type="match status" value="1"/>
</dbReference>
<evidence type="ECO:0000256" key="3">
    <source>
        <dbReference type="ARBA" id="ARBA00012438"/>
    </source>
</evidence>
<accession>A0A3S2W9L8</accession>
<dbReference type="InterPro" id="IPR036097">
    <property type="entry name" value="HisK_dim/P_sf"/>
</dbReference>
<keyword evidence="15" id="KW-1185">Reference proteome</keyword>
<dbReference type="CDD" id="cd00082">
    <property type="entry name" value="HisKA"/>
    <property type="match status" value="1"/>
</dbReference>
<feature type="domain" description="Histidine kinase" evidence="12">
    <location>
        <begin position="253"/>
        <end position="465"/>
    </location>
</feature>
<reference evidence="14 15" key="1">
    <citation type="submission" date="2019-01" db="EMBL/GenBank/DDBJ databases">
        <authorList>
            <person name="Chen W.-M."/>
        </authorList>
    </citation>
    <scope>NUCLEOTIDE SEQUENCE [LARGE SCALE GENOMIC DNA]</scope>
    <source>
        <strain evidence="14 15">TER-1</strain>
    </source>
</reference>
<dbReference type="GO" id="GO:0000155">
    <property type="term" value="F:phosphorelay sensor kinase activity"/>
    <property type="evidence" value="ECO:0007669"/>
    <property type="project" value="InterPro"/>
</dbReference>
<gene>
    <name evidence="14" type="ORF">EOE48_14910</name>
</gene>
<keyword evidence="7 14" id="KW-0418">Kinase</keyword>
<evidence type="ECO:0000256" key="1">
    <source>
        <dbReference type="ARBA" id="ARBA00000085"/>
    </source>
</evidence>
<comment type="subcellular location">
    <subcellularLocation>
        <location evidence="2">Membrane</location>
    </subcellularLocation>
</comment>
<evidence type="ECO:0000256" key="2">
    <source>
        <dbReference type="ARBA" id="ARBA00004370"/>
    </source>
</evidence>
<feature type="transmembrane region" description="Helical" evidence="11">
    <location>
        <begin position="14"/>
        <end position="36"/>
    </location>
</feature>
<evidence type="ECO:0000256" key="9">
    <source>
        <dbReference type="ARBA" id="ARBA00023012"/>
    </source>
</evidence>
<dbReference type="InterPro" id="IPR003661">
    <property type="entry name" value="HisK_dim/P_dom"/>
</dbReference>
<dbReference type="CDD" id="cd00075">
    <property type="entry name" value="HATPase"/>
    <property type="match status" value="1"/>
</dbReference>
<comment type="caution">
    <text evidence="14">The sequence shown here is derived from an EMBL/GenBank/DDBJ whole genome shotgun (WGS) entry which is preliminary data.</text>
</comment>
<dbReference type="SUPFAM" id="SSF47384">
    <property type="entry name" value="Homodimeric domain of signal transducing histidine kinase"/>
    <property type="match status" value="1"/>
</dbReference>
<dbReference type="InterPro" id="IPR003594">
    <property type="entry name" value="HATPase_dom"/>
</dbReference>
<dbReference type="Pfam" id="PF08521">
    <property type="entry name" value="2CSK_N"/>
    <property type="match status" value="1"/>
</dbReference>
<keyword evidence="10 11" id="KW-0472">Membrane</keyword>
<dbReference type="EC" id="2.7.13.3" evidence="3"/>
<evidence type="ECO:0000313" key="15">
    <source>
        <dbReference type="Proteomes" id="UP000286997"/>
    </source>
</evidence>
<dbReference type="SUPFAM" id="SSF55874">
    <property type="entry name" value="ATPase domain of HSP90 chaperone/DNA topoisomerase II/histidine kinase"/>
    <property type="match status" value="1"/>
</dbReference>
<dbReference type="PROSITE" id="PS50109">
    <property type="entry name" value="HIS_KIN"/>
    <property type="match status" value="1"/>
</dbReference>
<dbReference type="InterPro" id="IPR005467">
    <property type="entry name" value="His_kinase_dom"/>
</dbReference>
<protein>
    <recommendedName>
        <fullName evidence="3">histidine kinase</fullName>
        <ecNumber evidence="3">2.7.13.3</ecNumber>
    </recommendedName>
</protein>
<keyword evidence="4" id="KW-0597">Phosphoprotein</keyword>
<dbReference type="PRINTS" id="PR00344">
    <property type="entry name" value="BCTRLSENSOR"/>
</dbReference>
<keyword evidence="9" id="KW-0902">Two-component regulatory system</keyword>
<dbReference type="InterPro" id="IPR003660">
    <property type="entry name" value="HAMP_dom"/>
</dbReference>